<dbReference type="InterPro" id="IPR036271">
    <property type="entry name" value="Tet_transcr_reg_TetR-rel_C_sf"/>
</dbReference>
<dbReference type="SUPFAM" id="SSF46689">
    <property type="entry name" value="Homeodomain-like"/>
    <property type="match status" value="1"/>
</dbReference>
<keyword evidence="1 2" id="KW-0238">DNA-binding</keyword>
<dbReference type="InterPro" id="IPR009057">
    <property type="entry name" value="Homeodomain-like_sf"/>
</dbReference>
<dbReference type="PROSITE" id="PS01081">
    <property type="entry name" value="HTH_TETR_1"/>
    <property type="match status" value="1"/>
</dbReference>
<dbReference type="PRINTS" id="PR00455">
    <property type="entry name" value="HTHTETR"/>
</dbReference>
<dbReference type="Gene3D" id="1.10.357.10">
    <property type="entry name" value="Tetracycline Repressor, domain 2"/>
    <property type="match status" value="1"/>
</dbReference>
<evidence type="ECO:0000259" key="3">
    <source>
        <dbReference type="PROSITE" id="PS50977"/>
    </source>
</evidence>
<dbReference type="InterPro" id="IPR050109">
    <property type="entry name" value="HTH-type_TetR-like_transc_reg"/>
</dbReference>
<feature type="domain" description="HTH tetR-type" evidence="3">
    <location>
        <begin position="38"/>
        <end position="98"/>
    </location>
</feature>
<dbReference type="SUPFAM" id="SSF48498">
    <property type="entry name" value="Tetracyclin repressor-like, C-terminal domain"/>
    <property type="match status" value="1"/>
</dbReference>
<feature type="DNA-binding region" description="H-T-H motif" evidence="2">
    <location>
        <begin position="61"/>
        <end position="80"/>
    </location>
</feature>
<dbReference type="InterPro" id="IPR023772">
    <property type="entry name" value="DNA-bd_HTH_TetR-type_CS"/>
</dbReference>
<comment type="caution">
    <text evidence="4">The sequence shown here is derived from an EMBL/GenBank/DDBJ whole genome shotgun (WGS) entry which is preliminary data.</text>
</comment>
<accession>A0A542CUR4</accession>
<keyword evidence="5" id="KW-1185">Reference proteome</keyword>
<dbReference type="PANTHER" id="PTHR30055:SF235">
    <property type="entry name" value="TRANSCRIPTIONAL REGULATORY PROTEIN"/>
    <property type="match status" value="1"/>
</dbReference>
<dbReference type="AlphaFoldDB" id="A0A542CUR4"/>
<reference evidence="4 5" key="1">
    <citation type="submission" date="2019-06" db="EMBL/GenBank/DDBJ databases">
        <title>Sequencing the genomes of 1000 actinobacteria strains.</title>
        <authorList>
            <person name="Klenk H.-P."/>
        </authorList>
    </citation>
    <scope>NUCLEOTIDE SEQUENCE [LARGE SCALE GENOMIC DNA]</scope>
    <source>
        <strain evidence="4 5">DSM 45679</strain>
    </source>
</reference>
<dbReference type="InterPro" id="IPR001647">
    <property type="entry name" value="HTH_TetR"/>
</dbReference>
<evidence type="ECO:0000256" key="1">
    <source>
        <dbReference type="ARBA" id="ARBA00023125"/>
    </source>
</evidence>
<dbReference type="GO" id="GO:0000976">
    <property type="term" value="F:transcription cis-regulatory region binding"/>
    <property type="evidence" value="ECO:0007669"/>
    <property type="project" value="TreeGrafter"/>
</dbReference>
<evidence type="ECO:0000313" key="5">
    <source>
        <dbReference type="Proteomes" id="UP000320876"/>
    </source>
</evidence>
<dbReference type="PANTHER" id="PTHR30055">
    <property type="entry name" value="HTH-TYPE TRANSCRIPTIONAL REGULATOR RUTR"/>
    <property type="match status" value="1"/>
</dbReference>
<dbReference type="PROSITE" id="PS50977">
    <property type="entry name" value="HTH_TETR_2"/>
    <property type="match status" value="1"/>
</dbReference>
<gene>
    <name evidence="4" type="ORF">FB471_6728</name>
</gene>
<dbReference type="InterPro" id="IPR041678">
    <property type="entry name" value="TetR_C_16"/>
</dbReference>
<dbReference type="EMBL" id="VFML01000002">
    <property type="protein sequence ID" value="TQI94562.1"/>
    <property type="molecule type" value="Genomic_DNA"/>
</dbReference>
<dbReference type="Pfam" id="PF17920">
    <property type="entry name" value="TetR_C_16"/>
    <property type="match status" value="1"/>
</dbReference>
<protein>
    <submittedName>
        <fullName evidence="4">TetR family transcriptional regulator</fullName>
    </submittedName>
</protein>
<organism evidence="4 5">
    <name type="scientific">Amycolatopsis cihanbeyliensis</name>
    <dbReference type="NCBI Taxonomy" id="1128664"/>
    <lineage>
        <taxon>Bacteria</taxon>
        <taxon>Bacillati</taxon>
        <taxon>Actinomycetota</taxon>
        <taxon>Actinomycetes</taxon>
        <taxon>Pseudonocardiales</taxon>
        <taxon>Pseudonocardiaceae</taxon>
        <taxon>Amycolatopsis</taxon>
    </lineage>
</organism>
<dbReference type="Pfam" id="PF00440">
    <property type="entry name" value="TetR_N"/>
    <property type="match status" value="1"/>
</dbReference>
<evidence type="ECO:0000256" key="2">
    <source>
        <dbReference type="PROSITE-ProRule" id="PRU00335"/>
    </source>
</evidence>
<dbReference type="GO" id="GO:0003700">
    <property type="term" value="F:DNA-binding transcription factor activity"/>
    <property type="evidence" value="ECO:0007669"/>
    <property type="project" value="TreeGrafter"/>
</dbReference>
<proteinExistence type="predicted"/>
<name>A0A542CUR4_AMYCI</name>
<sequence length="228" mass="24674">MRVNAVTHGIRVTPTATVSAVEDEPVTGERRARRRDAAATRRALLEAAAALFAERGFDRTTVRAIASRAEVNQALLFRYFGSKDALFEEVMAARIRQTLAGTPPERLLETSLRDILDQNSAGRRDRTLETLLRSTGNDNAAAAIRRELGEEYVRALAGLTDQEDATLRADLALAWVLGIGLLRGVAGTEPLSSADPDTVCALVLDALRSLLERSSPTESPATPRRASP</sequence>
<evidence type="ECO:0000313" key="4">
    <source>
        <dbReference type="EMBL" id="TQI94562.1"/>
    </source>
</evidence>
<dbReference type="Proteomes" id="UP000320876">
    <property type="component" value="Unassembled WGS sequence"/>
</dbReference>